<dbReference type="AlphaFoldDB" id="A0A8X8BX05"/>
<keyword evidence="8" id="KW-0653">Protein transport</keyword>
<dbReference type="PANTHER" id="PTHR22702:SF1">
    <property type="entry name" value="PROTEASE-ASSOCIATED DOMAIN-CONTAINING PROTEIN 1"/>
    <property type="match status" value="1"/>
</dbReference>
<keyword evidence="7" id="KW-0862">Zinc</keyword>
<gene>
    <name evidence="17" type="ORF">POTOM_058423</name>
</gene>
<evidence type="ECO:0000256" key="12">
    <source>
        <dbReference type="ARBA" id="ARBA00023180"/>
    </source>
</evidence>
<dbReference type="FunFam" id="3.50.30.30:FF:000020">
    <property type="entry name" value="Receptor homology region transmembrane domain-and RING domain-containing protein 2"/>
    <property type="match status" value="1"/>
</dbReference>
<feature type="chain" id="PRO_5036461370" description="PA domain-containing protein" evidence="15">
    <location>
        <begin position="21"/>
        <end position="171"/>
    </location>
</feature>
<keyword evidence="5 15" id="KW-0732">Signal</keyword>
<feature type="domain" description="PA" evidence="16">
    <location>
        <begin position="58"/>
        <end position="117"/>
    </location>
</feature>
<dbReference type="Proteomes" id="UP000886885">
    <property type="component" value="Chromosome 19A"/>
</dbReference>
<evidence type="ECO:0000256" key="14">
    <source>
        <dbReference type="ARBA" id="ARBA00060484"/>
    </source>
</evidence>
<dbReference type="GO" id="GO:0015031">
    <property type="term" value="P:protein transport"/>
    <property type="evidence" value="ECO:0007669"/>
    <property type="project" value="UniProtKB-KW"/>
</dbReference>
<evidence type="ECO:0000256" key="10">
    <source>
        <dbReference type="ARBA" id="ARBA00023136"/>
    </source>
</evidence>
<evidence type="ECO:0000256" key="2">
    <source>
        <dbReference type="ARBA" id="ARBA00022554"/>
    </source>
</evidence>
<dbReference type="EMBL" id="JAAWWB010000037">
    <property type="protein sequence ID" value="KAG6738801.1"/>
    <property type="molecule type" value="Genomic_DNA"/>
</dbReference>
<dbReference type="InterPro" id="IPR044744">
    <property type="entry name" value="ZNRF4/RNF13/RNF167_PA"/>
</dbReference>
<organism evidence="17 18">
    <name type="scientific">Populus tomentosa</name>
    <name type="common">Chinese white poplar</name>
    <dbReference type="NCBI Taxonomy" id="118781"/>
    <lineage>
        <taxon>Eukaryota</taxon>
        <taxon>Viridiplantae</taxon>
        <taxon>Streptophyta</taxon>
        <taxon>Embryophyta</taxon>
        <taxon>Tracheophyta</taxon>
        <taxon>Spermatophyta</taxon>
        <taxon>Magnoliopsida</taxon>
        <taxon>eudicotyledons</taxon>
        <taxon>Gunneridae</taxon>
        <taxon>Pentapetalae</taxon>
        <taxon>rosids</taxon>
        <taxon>fabids</taxon>
        <taxon>Malpighiales</taxon>
        <taxon>Salicaceae</taxon>
        <taxon>Saliceae</taxon>
        <taxon>Populus</taxon>
    </lineage>
</organism>
<name>A0A8X8BX05_POPTO</name>
<comment type="caution">
    <text evidence="17">The sequence shown here is derived from an EMBL/GenBank/DDBJ whole genome shotgun (WGS) entry which is preliminary data.</text>
</comment>
<keyword evidence="2" id="KW-0926">Vacuole</keyword>
<evidence type="ECO:0000313" key="18">
    <source>
        <dbReference type="Proteomes" id="UP000886885"/>
    </source>
</evidence>
<evidence type="ECO:0000256" key="3">
    <source>
        <dbReference type="ARBA" id="ARBA00022692"/>
    </source>
</evidence>
<evidence type="ECO:0000256" key="4">
    <source>
        <dbReference type="ARBA" id="ARBA00022723"/>
    </source>
</evidence>
<protein>
    <recommendedName>
        <fullName evidence="16">PA domain-containing protein</fullName>
    </recommendedName>
</protein>
<keyword evidence="6" id="KW-0863">Zinc-finger</keyword>
<evidence type="ECO:0000313" key="17">
    <source>
        <dbReference type="EMBL" id="KAG6738801.1"/>
    </source>
</evidence>
<dbReference type="Pfam" id="PF02225">
    <property type="entry name" value="PA"/>
    <property type="match status" value="1"/>
</dbReference>
<keyword evidence="4" id="KW-0479">Metal-binding</keyword>
<evidence type="ECO:0000256" key="6">
    <source>
        <dbReference type="ARBA" id="ARBA00022771"/>
    </source>
</evidence>
<proteinExistence type="predicted"/>
<evidence type="ECO:0000256" key="13">
    <source>
        <dbReference type="ARBA" id="ARBA00046288"/>
    </source>
</evidence>
<feature type="signal peptide" evidence="15">
    <location>
        <begin position="1"/>
        <end position="20"/>
    </location>
</feature>
<dbReference type="OrthoDB" id="827942at2759"/>
<dbReference type="GO" id="GO:0032586">
    <property type="term" value="C:protein storage vacuole membrane"/>
    <property type="evidence" value="ECO:0007669"/>
    <property type="project" value="UniProtKB-SubCell"/>
</dbReference>
<reference evidence="17" key="1">
    <citation type="journal article" date="2020" name="bioRxiv">
        <title>Hybrid origin of Populus tomentosa Carr. identified through genome sequencing and phylogenomic analysis.</title>
        <authorList>
            <person name="An X."/>
            <person name="Gao K."/>
            <person name="Chen Z."/>
            <person name="Li J."/>
            <person name="Yang X."/>
            <person name="Yang X."/>
            <person name="Zhou J."/>
            <person name="Guo T."/>
            <person name="Zhao T."/>
            <person name="Huang S."/>
            <person name="Miao D."/>
            <person name="Khan W.U."/>
            <person name="Rao P."/>
            <person name="Ye M."/>
            <person name="Lei B."/>
            <person name="Liao W."/>
            <person name="Wang J."/>
            <person name="Ji L."/>
            <person name="Li Y."/>
            <person name="Guo B."/>
            <person name="Mustafa N.S."/>
            <person name="Li S."/>
            <person name="Yun Q."/>
            <person name="Keller S.R."/>
            <person name="Mao J."/>
            <person name="Zhang R."/>
            <person name="Strauss S.H."/>
        </authorList>
    </citation>
    <scope>NUCLEOTIDE SEQUENCE</scope>
    <source>
        <strain evidence="17">GM15</strain>
        <tissue evidence="17">Leaf</tissue>
    </source>
</reference>
<evidence type="ECO:0000256" key="9">
    <source>
        <dbReference type="ARBA" id="ARBA00022989"/>
    </source>
</evidence>
<keyword evidence="9" id="KW-1133">Transmembrane helix</keyword>
<evidence type="ECO:0000256" key="1">
    <source>
        <dbReference type="ARBA" id="ARBA00022448"/>
    </source>
</evidence>
<dbReference type="InterPro" id="IPR003137">
    <property type="entry name" value="PA_domain"/>
</dbReference>
<evidence type="ECO:0000256" key="5">
    <source>
        <dbReference type="ARBA" id="ARBA00022729"/>
    </source>
</evidence>
<dbReference type="GO" id="GO:0012505">
    <property type="term" value="C:endomembrane system"/>
    <property type="evidence" value="ECO:0007669"/>
    <property type="project" value="UniProtKB-SubCell"/>
</dbReference>
<evidence type="ECO:0000256" key="7">
    <source>
        <dbReference type="ARBA" id="ARBA00022833"/>
    </source>
</evidence>
<sequence length="171" mass="18489">MEGVVVLLLSLLSCCWVASGNVLLIGNNVTMAFDDIEANFAPAIKGSGECGVLYLAEPIDACSDLTNQFEKGSNCSSPFVLIIRGGCSFEDKVRRAQKAGYKAAIIYDNEEGILVASKTISYMKNDFYPVLSWSAPNIILLCYCTIVSHSLDFVNKLVRVGAIATCMLDLL</sequence>
<evidence type="ECO:0000259" key="16">
    <source>
        <dbReference type="Pfam" id="PF02225"/>
    </source>
</evidence>
<keyword evidence="12" id="KW-0325">Glycoprotein</keyword>
<dbReference type="PANTHER" id="PTHR22702">
    <property type="entry name" value="PROTEASE-ASSOCIATED DOMAIN-CONTAINING PROTEIN"/>
    <property type="match status" value="1"/>
</dbReference>
<evidence type="ECO:0000256" key="15">
    <source>
        <dbReference type="SAM" id="SignalP"/>
    </source>
</evidence>
<keyword evidence="10" id="KW-0472">Membrane</keyword>
<evidence type="ECO:0000256" key="11">
    <source>
        <dbReference type="ARBA" id="ARBA00023157"/>
    </source>
</evidence>
<dbReference type="CDD" id="cd02123">
    <property type="entry name" value="PA_C_RZF_like"/>
    <property type="match status" value="1"/>
</dbReference>
<keyword evidence="11" id="KW-1015">Disulfide bond</keyword>
<comment type="subcellular location">
    <subcellularLocation>
        <location evidence="13">Endomembrane system</location>
        <topology evidence="13">Single-pass type I membrane protein</topology>
    </subcellularLocation>
    <subcellularLocation>
        <location evidence="14">Protein storage vacuole membrane</location>
    </subcellularLocation>
</comment>
<evidence type="ECO:0000256" key="8">
    <source>
        <dbReference type="ARBA" id="ARBA00022927"/>
    </source>
</evidence>
<keyword evidence="1" id="KW-0813">Transport</keyword>
<keyword evidence="18" id="KW-1185">Reference proteome</keyword>
<dbReference type="GO" id="GO:0008270">
    <property type="term" value="F:zinc ion binding"/>
    <property type="evidence" value="ECO:0007669"/>
    <property type="project" value="UniProtKB-KW"/>
</dbReference>
<accession>A0A8X8BX05</accession>
<keyword evidence="3" id="KW-0812">Transmembrane</keyword>